<evidence type="ECO:0000256" key="1">
    <source>
        <dbReference type="ARBA" id="ARBA00023157"/>
    </source>
</evidence>
<dbReference type="GeneID" id="102806678"/>
<dbReference type="RefSeq" id="XP_006820915.1">
    <property type="nucleotide sequence ID" value="XM_006820852.1"/>
</dbReference>
<evidence type="ECO:0000313" key="5">
    <source>
        <dbReference type="Proteomes" id="UP000694865"/>
    </source>
</evidence>
<evidence type="ECO:0000259" key="4">
    <source>
        <dbReference type="PROSITE" id="PS01180"/>
    </source>
</evidence>
<dbReference type="PANTHER" id="PTHR24652">
    <property type="entry name" value="LOW-DENSITY LIPOPROTEIN RECEPTOR CLASS A DOMAIN-CONTAINING PROTEIN 2"/>
    <property type="match status" value="1"/>
</dbReference>
<keyword evidence="1 2" id="KW-1015">Disulfide bond</keyword>
<organism evidence="5 6">
    <name type="scientific">Saccoglossus kowalevskii</name>
    <name type="common">Acorn worm</name>
    <dbReference type="NCBI Taxonomy" id="10224"/>
    <lineage>
        <taxon>Eukaryota</taxon>
        <taxon>Metazoa</taxon>
        <taxon>Hemichordata</taxon>
        <taxon>Enteropneusta</taxon>
        <taxon>Harrimaniidae</taxon>
        <taxon>Saccoglossus</taxon>
    </lineage>
</organism>
<evidence type="ECO:0000256" key="3">
    <source>
        <dbReference type="SAM" id="SignalP"/>
    </source>
</evidence>
<protein>
    <submittedName>
        <fullName evidence="6">Neuropilin-1-like</fullName>
    </submittedName>
</protein>
<accession>A0ABM0MLM4</accession>
<dbReference type="CDD" id="cd00112">
    <property type="entry name" value="LDLa"/>
    <property type="match status" value="1"/>
</dbReference>
<dbReference type="PROSITE" id="PS01180">
    <property type="entry name" value="CUB"/>
    <property type="match status" value="1"/>
</dbReference>
<evidence type="ECO:0000256" key="2">
    <source>
        <dbReference type="PROSITE-ProRule" id="PRU00124"/>
    </source>
</evidence>
<dbReference type="Proteomes" id="UP000694865">
    <property type="component" value="Unplaced"/>
</dbReference>
<evidence type="ECO:0000313" key="6">
    <source>
        <dbReference type="RefSeq" id="XP_006820915.1"/>
    </source>
</evidence>
<dbReference type="SUPFAM" id="SSF57424">
    <property type="entry name" value="LDL receptor-like module"/>
    <property type="match status" value="1"/>
</dbReference>
<dbReference type="PROSITE" id="PS50068">
    <property type="entry name" value="LDLRA_2"/>
    <property type="match status" value="1"/>
</dbReference>
<sequence length="220" mass="24948">MTLNCAYLGTVLLVAALGSTGEATLYLDDHCGETIRVHGDRMYSQSTKNYDNNMDCLVTIQAPYDYQIVTIDFSWVDLFNRGCYDYIEICDTNGTLLNTICANWEPRDIYSSGNFIYIRMVTDDSRVDRGFSLVFTAFHYDYDLACNDTYEFKCSGNDRCIDDSLVCDDKNNCNNAYDEDDCSDASTLRLSVVSFWVPLNALEDTNVEKANISVDHRPLV</sequence>
<keyword evidence="3" id="KW-0732">Signal</keyword>
<dbReference type="SMART" id="SM00042">
    <property type="entry name" value="CUB"/>
    <property type="match status" value="1"/>
</dbReference>
<feature type="signal peptide" evidence="3">
    <location>
        <begin position="1"/>
        <end position="23"/>
    </location>
</feature>
<dbReference type="CDD" id="cd00041">
    <property type="entry name" value="CUB"/>
    <property type="match status" value="1"/>
</dbReference>
<dbReference type="PROSITE" id="PS01209">
    <property type="entry name" value="LDLRA_1"/>
    <property type="match status" value="1"/>
</dbReference>
<dbReference type="SUPFAM" id="SSF49854">
    <property type="entry name" value="Spermadhesin, CUB domain"/>
    <property type="match status" value="1"/>
</dbReference>
<keyword evidence="5" id="KW-1185">Reference proteome</keyword>
<dbReference type="SMART" id="SM00192">
    <property type="entry name" value="LDLa"/>
    <property type="match status" value="1"/>
</dbReference>
<name>A0ABM0MLM4_SACKO</name>
<comment type="caution">
    <text evidence="2">Lacks conserved residue(s) required for the propagation of feature annotation.</text>
</comment>
<gene>
    <name evidence="6" type="primary">LOC102806678</name>
</gene>
<dbReference type="InterPro" id="IPR002172">
    <property type="entry name" value="LDrepeatLR_classA_rpt"/>
</dbReference>
<dbReference type="PANTHER" id="PTHR24652:SF67">
    <property type="entry name" value="LOW-DENSITY LIPOPROTEIN RECEPTOR CLASS A DOMAIN-CONTAINING PROTEIN 2"/>
    <property type="match status" value="1"/>
</dbReference>
<dbReference type="Pfam" id="PF00431">
    <property type="entry name" value="CUB"/>
    <property type="match status" value="1"/>
</dbReference>
<dbReference type="InterPro" id="IPR000859">
    <property type="entry name" value="CUB_dom"/>
</dbReference>
<dbReference type="Gene3D" id="2.40.128.620">
    <property type="match status" value="1"/>
</dbReference>
<feature type="disulfide bond" evidence="2">
    <location>
        <begin position="167"/>
        <end position="182"/>
    </location>
</feature>
<feature type="chain" id="PRO_5046057614" evidence="3">
    <location>
        <begin position="24"/>
        <end position="220"/>
    </location>
</feature>
<dbReference type="InterPro" id="IPR042333">
    <property type="entry name" value="LRAD2/Mig-13-like"/>
</dbReference>
<proteinExistence type="predicted"/>
<dbReference type="InterPro" id="IPR023415">
    <property type="entry name" value="LDLR_class-A_CS"/>
</dbReference>
<dbReference type="InterPro" id="IPR035914">
    <property type="entry name" value="Sperma_CUB_dom_sf"/>
</dbReference>
<feature type="domain" description="CUB" evidence="4">
    <location>
        <begin position="31"/>
        <end position="138"/>
    </location>
</feature>
<reference evidence="6" key="1">
    <citation type="submission" date="2025-08" db="UniProtKB">
        <authorList>
            <consortium name="RefSeq"/>
        </authorList>
    </citation>
    <scope>IDENTIFICATION</scope>
    <source>
        <tissue evidence="6">Testes</tissue>
    </source>
</reference>
<dbReference type="InterPro" id="IPR036055">
    <property type="entry name" value="LDL_receptor-like_sf"/>
</dbReference>
<dbReference type="Gene3D" id="2.60.120.290">
    <property type="entry name" value="Spermadhesin, CUB domain"/>
    <property type="match status" value="1"/>
</dbReference>